<feature type="chain" id="PRO_5046715199" description="PepSY domain-containing protein" evidence="1">
    <location>
        <begin position="26"/>
        <end position="107"/>
    </location>
</feature>
<feature type="signal peptide" evidence="1">
    <location>
        <begin position="1"/>
        <end position="25"/>
    </location>
</feature>
<proteinExistence type="predicted"/>
<dbReference type="Proteomes" id="UP001597135">
    <property type="component" value="Unassembled WGS sequence"/>
</dbReference>
<evidence type="ECO:0000313" key="2">
    <source>
        <dbReference type="EMBL" id="MFD1341029.1"/>
    </source>
</evidence>
<sequence>MRHLGLVSALVFAPVCILTASSATADSAVDRCAPRLQVVDRLAETYGETRQSVGLLTETKVLEVYASDRTGTWTVLVSSSDGQACLLASGKAYETIPERMPIPGAPA</sequence>
<accession>A0ABW3ZD78</accession>
<keyword evidence="1" id="KW-0732">Signal</keyword>
<name>A0ABW3ZD78_9RHOB</name>
<protein>
    <recommendedName>
        <fullName evidence="4">PepSY domain-containing protein</fullName>
    </recommendedName>
</protein>
<reference evidence="3" key="1">
    <citation type="journal article" date="2019" name="Int. J. Syst. Evol. Microbiol.">
        <title>The Global Catalogue of Microorganisms (GCM) 10K type strain sequencing project: providing services to taxonomists for standard genome sequencing and annotation.</title>
        <authorList>
            <consortium name="The Broad Institute Genomics Platform"/>
            <consortium name="The Broad Institute Genome Sequencing Center for Infectious Disease"/>
            <person name="Wu L."/>
            <person name="Ma J."/>
        </authorList>
    </citation>
    <scope>NUCLEOTIDE SEQUENCE [LARGE SCALE GENOMIC DNA]</scope>
    <source>
        <strain evidence="3">CCUG 62953</strain>
    </source>
</reference>
<gene>
    <name evidence="2" type="ORF">ACFQ4E_01185</name>
</gene>
<dbReference type="RefSeq" id="WP_386801085.1">
    <property type="nucleotide sequence ID" value="NZ_JBHTMU010000001.1"/>
</dbReference>
<evidence type="ECO:0000256" key="1">
    <source>
        <dbReference type="SAM" id="SignalP"/>
    </source>
</evidence>
<evidence type="ECO:0008006" key="4">
    <source>
        <dbReference type="Google" id="ProtNLM"/>
    </source>
</evidence>
<evidence type="ECO:0000313" key="3">
    <source>
        <dbReference type="Proteomes" id="UP001597135"/>
    </source>
</evidence>
<comment type="caution">
    <text evidence="2">The sequence shown here is derived from an EMBL/GenBank/DDBJ whole genome shotgun (WGS) entry which is preliminary data.</text>
</comment>
<keyword evidence="3" id="KW-1185">Reference proteome</keyword>
<organism evidence="2 3">
    <name type="scientific">Litorisediminicola beolgyonensis</name>
    <dbReference type="NCBI Taxonomy" id="1173614"/>
    <lineage>
        <taxon>Bacteria</taxon>
        <taxon>Pseudomonadati</taxon>
        <taxon>Pseudomonadota</taxon>
        <taxon>Alphaproteobacteria</taxon>
        <taxon>Rhodobacterales</taxon>
        <taxon>Paracoccaceae</taxon>
        <taxon>Litorisediminicola</taxon>
    </lineage>
</organism>
<dbReference type="EMBL" id="JBHTMU010000001">
    <property type="protein sequence ID" value="MFD1341029.1"/>
    <property type="molecule type" value="Genomic_DNA"/>
</dbReference>